<dbReference type="NCBIfam" id="TIGR00147">
    <property type="entry name" value="YegS/Rv2252/BmrU family lipid kinase"/>
    <property type="match status" value="1"/>
</dbReference>
<evidence type="ECO:0000313" key="13">
    <source>
        <dbReference type="EMBL" id="KRG57059.1"/>
    </source>
</evidence>
<reference evidence="13 14" key="1">
    <citation type="submission" date="2015-05" db="EMBL/GenBank/DDBJ databases">
        <title>Genome sequencing and analysis of members of genus Stenotrophomonas.</title>
        <authorList>
            <person name="Patil P.P."/>
            <person name="Midha S."/>
            <person name="Patil P.B."/>
        </authorList>
    </citation>
    <scope>NUCLEOTIDE SEQUENCE [LARGE SCALE GENOMIC DNA]</scope>
    <source>
        <strain evidence="13 14">DSM 17805</strain>
    </source>
</reference>
<keyword evidence="14" id="KW-1185">Reference proteome</keyword>
<keyword evidence="6 11" id="KW-0067">ATP-binding</keyword>
<dbReference type="PATRIC" id="fig|266128.3.peg.966"/>
<evidence type="ECO:0000256" key="9">
    <source>
        <dbReference type="ARBA" id="ARBA00023209"/>
    </source>
</evidence>
<comment type="caution">
    <text evidence="13">The sequence shown here is derived from an EMBL/GenBank/DDBJ whole genome shotgun (WGS) entry which is preliminary data.</text>
</comment>
<evidence type="ECO:0000256" key="2">
    <source>
        <dbReference type="ARBA" id="ARBA00022679"/>
    </source>
</evidence>
<keyword evidence="8 11" id="KW-0443">Lipid metabolism</keyword>
<dbReference type="NCBIfam" id="NF009602">
    <property type="entry name" value="PRK13054.1"/>
    <property type="match status" value="1"/>
</dbReference>
<feature type="binding site" evidence="11">
    <location>
        <position position="39"/>
    </location>
    <ligand>
        <name>ATP</name>
        <dbReference type="ChEBI" id="CHEBI:30616"/>
    </ligand>
</feature>
<evidence type="ECO:0000256" key="10">
    <source>
        <dbReference type="ARBA" id="ARBA00023264"/>
    </source>
</evidence>
<dbReference type="OrthoDB" id="142078at2"/>
<dbReference type="GO" id="GO:0008654">
    <property type="term" value="P:phospholipid biosynthetic process"/>
    <property type="evidence" value="ECO:0007669"/>
    <property type="project" value="UniProtKB-UniRule"/>
</dbReference>
<dbReference type="GO" id="GO:0005524">
    <property type="term" value="F:ATP binding"/>
    <property type="evidence" value="ECO:0007669"/>
    <property type="project" value="UniProtKB-UniRule"/>
</dbReference>
<keyword evidence="2 11" id="KW-0808">Transferase</keyword>
<feature type="binding site" evidence="11">
    <location>
        <begin position="65"/>
        <end position="71"/>
    </location>
    <ligand>
        <name>ATP</name>
        <dbReference type="ChEBI" id="CHEBI:30616"/>
    </ligand>
</feature>
<dbReference type="STRING" id="266128.ABB25_10455"/>
<evidence type="ECO:0000256" key="1">
    <source>
        <dbReference type="ARBA" id="ARBA00022516"/>
    </source>
</evidence>
<keyword evidence="9 11" id="KW-0594">Phospholipid biosynthesis</keyword>
<dbReference type="EC" id="2.7.1.-" evidence="11"/>
<dbReference type="PANTHER" id="PTHR12358">
    <property type="entry name" value="SPHINGOSINE KINASE"/>
    <property type="match status" value="1"/>
</dbReference>
<keyword evidence="11" id="KW-0963">Cytoplasm</keyword>
<keyword evidence="3 11" id="KW-0479">Metal-binding</keyword>
<dbReference type="SUPFAM" id="SSF111331">
    <property type="entry name" value="NAD kinase/diacylglycerol kinase-like"/>
    <property type="match status" value="1"/>
</dbReference>
<dbReference type="GO" id="GO:0005737">
    <property type="term" value="C:cytoplasm"/>
    <property type="evidence" value="ECO:0007669"/>
    <property type="project" value="UniProtKB-SubCell"/>
</dbReference>
<evidence type="ECO:0000256" key="8">
    <source>
        <dbReference type="ARBA" id="ARBA00023098"/>
    </source>
</evidence>
<evidence type="ECO:0000313" key="14">
    <source>
        <dbReference type="Proteomes" id="UP000051254"/>
    </source>
</evidence>
<keyword evidence="5 11" id="KW-0418">Kinase</keyword>
<dbReference type="Gene3D" id="2.60.200.40">
    <property type="match status" value="1"/>
</dbReference>
<dbReference type="Pfam" id="PF19279">
    <property type="entry name" value="YegS_C"/>
    <property type="match status" value="1"/>
</dbReference>
<evidence type="ECO:0000259" key="12">
    <source>
        <dbReference type="PROSITE" id="PS50146"/>
    </source>
</evidence>
<dbReference type="Pfam" id="PF00781">
    <property type="entry name" value="DAGK_cat"/>
    <property type="match status" value="1"/>
</dbReference>
<comment type="function">
    <text evidence="11">Probably phosphorylates lipids; the in vivo substrate is unknown.</text>
</comment>
<dbReference type="HAMAP" id="MF_01377">
    <property type="entry name" value="YegS"/>
    <property type="match status" value="1"/>
</dbReference>
<dbReference type="GO" id="GO:0001727">
    <property type="term" value="F:lipid kinase activity"/>
    <property type="evidence" value="ECO:0007669"/>
    <property type="project" value="UniProtKB-UniRule"/>
</dbReference>
<feature type="domain" description="DAGKc" evidence="12">
    <location>
        <begin position="1"/>
        <end position="134"/>
    </location>
</feature>
<sequence>MTQAVWRLILNGKTSGDEAVREAVMAMREQGQALQVRVTWEAGDAERLVHEAIADRVAVIIAGGGDGTLSEVAAAMAMSGQDADALPALALLPLGTANDFAAATGIAIEPEAALRLIAASTPQPIDLLRLRGDGAEHWCVNLASGGFGTEVTVETPEGMKKLLGGLAYLITGVTKLATIEPQTAHFTGPGLDWQGDFIALGLGNGRQAGGGQQLCPHALLDDGQLALTIVPPLGSEAIASLGTLLSAGKAGFLAEVARQASLPWVEIHSDSPLTLNLDGEPMQARHFRIDCVPGRVRMHLPGDTALLRGRT</sequence>
<feature type="binding site" evidence="11">
    <location>
        <position position="222"/>
    </location>
    <ligand>
        <name>Mg(2+)</name>
        <dbReference type="ChEBI" id="CHEBI:18420"/>
    </ligand>
</feature>
<evidence type="ECO:0000256" key="11">
    <source>
        <dbReference type="HAMAP-Rule" id="MF_01377"/>
    </source>
</evidence>
<evidence type="ECO:0000256" key="3">
    <source>
        <dbReference type="ARBA" id="ARBA00022723"/>
    </source>
</evidence>
<dbReference type="PROSITE" id="PS50146">
    <property type="entry name" value="DAGK"/>
    <property type="match status" value="1"/>
</dbReference>
<keyword evidence="10 11" id="KW-1208">Phospholipid metabolism</keyword>
<dbReference type="InterPro" id="IPR016064">
    <property type="entry name" value="NAD/diacylglycerol_kinase_sf"/>
</dbReference>
<dbReference type="InterPro" id="IPR045540">
    <property type="entry name" value="YegS/DAGK_C"/>
</dbReference>
<accession>A0A0R0BVY6</accession>
<evidence type="ECO:0000256" key="6">
    <source>
        <dbReference type="ARBA" id="ARBA00022840"/>
    </source>
</evidence>
<dbReference type="EMBL" id="LDJH01000017">
    <property type="protein sequence ID" value="KRG57059.1"/>
    <property type="molecule type" value="Genomic_DNA"/>
</dbReference>
<name>A0A0R0BVY6_9GAMM</name>
<comment type="similarity">
    <text evidence="11">Belongs to the diacylglycerol/lipid kinase family. YegS lipid kinase subfamily.</text>
</comment>
<dbReference type="GO" id="GO:0000287">
    <property type="term" value="F:magnesium ion binding"/>
    <property type="evidence" value="ECO:0007669"/>
    <property type="project" value="UniProtKB-UniRule"/>
</dbReference>
<dbReference type="RefSeq" id="WP_057666535.1">
    <property type="nucleotide sequence ID" value="NZ_LDJH01000017.1"/>
</dbReference>
<keyword evidence="7 11" id="KW-0460">Magnesium</keyword>
<feature type="binding site" evidence="11">
    <location>
        <position position="96"/>
    </location>
    <ligand>
        <name>ATP</name>
        <dbReference type="ChEBI" id="CHEBI:30616"/>
    </ligand>
</feature>
<comment type="subcellular location">
    <subcellularLocation>
        <location evidence="11">Cytoplasm</location>
    </subcellularLocation>
</comment>
<dbReference type="AlphaFoldDB" id="A0A0R0BVY6"/>
<dbReference type="InterPro" id="IPR005218">
    <property type="entry name" value="Diacylglycerol/lipid_kinase"/>
</dbReference>
<keyword evidence="4 11" id="KW-0547">Nucleotide-binding</keyword>
<dbReference type="InterPro" id="IPR017438">
    <property type="entry name" value="ATP-NAD_kinase_N"/>
</dbReference>
<dbReference type="Proteomes" id="UP000051254">
    <property type="component" value="Unassembled WGS sequence"/>
</dbReference>
<dbReference type="PANTHER" id="PTHR12358:SF106">
    <property type="entry name" value="LIPID KINASE YEGS"/>
    <property type="match status" value="1"/>
</dbReference>
<comment type="cofactor">
    <cofactor evidence="11">
        <name>Mg(2+)</name>
        <dbReference type="ChEBI" id="CHEBI:18420"/>
    </cofactor>
    <cofactor evidence="11">
        <name>Ca(2+)</name>
        <dbReference type="ChEBI" id="CHEBI:29108"/>
    </cofactor>
    <text evidence="11">Binds 1 Mg(2+) ion per subunit. Ca(2+) may be able to substitute.</text>
</comment>
<dbReference type="InterPro" id="IPR022433">
    <property type="entry name" value="Lip_kinase_YegS"/>
</dbReference>
<feature type="active site" description="Proton acceptor" evidence="11">
    <location>
        <position position="280"/>
    </location>
</feature>
<keyword evidence="1 11" id="KW-0444">Lipid biosynthesis</keyword>
<evidence type="ECO:0000256" key="4">
    <source>
        <dbReference type="ARBA" id="ARBA00022741"/>
    </source>
</evidence>
<organism evidence="13 14">
    <name type="scientific">Stenotrophomonas koreensis</name>
    <dbReference type="NCBI Taxonomy" id="266128"/>
    <lineage>
        <taxon>Bacteria</taxon>
        <taxon>Pseudomonadati</taxon>
        <taxon>Pseudomonadota</taxon>
        <taxon>Gammaproteobacteria</taxon>
        <taxon>Lysobacterales</taxon>
        <taxon>Lysobacteraceae</taxon>
        <taxon>Stenotrophomonas</taxon>
    </lineage>
</organism>
<feature type="binding site" evidence="11">
    <location>
        <position position="219"/>
    </location>
    <ligand>
        <name>Mg(2+)</name>
        <dbReference type="ChEBI" id="CHEBI:18420"/>
    </ligand>
</feature>
<comment type="caution">
    <text evidence="11">Lacks conserved residue(s) required for the propagation of feature annotation.</text>
</comment>
<dbReference type="SMART" id="SM00046">
    <property type="entry name" value="DAGKc"/>
    <property type="match status" value="1"/>
</dbReference>
<dbReference type="NCBIfam" id="TIGR03702">
    <property type="entry name" value="lip_kinase_YegS"/>
    <property type="match status" value="1"/>
</dbReference>
<gene>
    <name evidence="13" type="ORF">ABB25_10455</name>
</gene>
<evidence type="ECO:0000256" key="7">
    <source>
        <dbReference type="ARBA" id="ARBA00022842"/>
    </source>
</evidence>
<dbReference type="InterPro" id="IPR050187">
    <property type="entry name" value="Lipid_Phosphate_FormReg"/>
</dbReference>
<dbReference type="GO" id="GO:0005886">
    <property type="term" value="C:plasma membrane"/>
    <property type="evidence" value="ECO:0007669"/>
    <property type="project" value="TreeGrafter"/>
</dbReference>
<evidence type="ECO:0000256" key="5">
    <source>
        <dbReference type="ARBA" id="ARBA00022777"/>
    </source>
</evidence>
<proteinExistence type="inferred from homology"/>
<dbReference type="InterPro" id="IPR001206">
    <property type="entry name" value="Diacylglycerol_kinase_cat_dom"/>
</dbReference>
<dbReference type="Gene3D" id="3.40.50.10330">
    <property type="entry name" value="Probable inorganic polyphosphate/atp-NAD kinase, domain 1"/>
    <property type="match status" value="1"/>
</dbReference>
<protein>
    <recommendedName>
        <fullName evidence="11">Probable lipid kinase YegS-like</fullName>
        <ecNumber evidence="11">2.7.1.-</ecNumber>
    </recommendedName>
</protein>